<evidence type="ECO:0000256" key="16">
    <source>
        <dbReference type="ARBA" id="ARBA00048647"/>
    </source>
</evidence>
<reference evidence="18" key="1">
    <citation type="submission" date="2017-02" db="UniProtKB">
        <authorList>
            <consortium name="WormBaseParasite"/>
        </authorList>
    </citation>
    <scope>IDENTIFICATION</scope>
</reference>
<evidence type="ECO:0000256" key="6">
    <source>
        <dbReference type="ARBA" id="ARBA00022676"/>
    </source>
</evidence>
<evidence type="ECO:0000256" key="14">
    <source>
        <dbReference type="ARBA" id="ARBA00033080"/>
    </source>
</evidence>
<dbReference type="AlphaFoldDB" id="A0A0N4Z1K3"/>
<keyword evidence="6" id="KW-0328">Glycosyltransferase</keyword>
<keyword evidence="11" id="KW-0325">Glycoprotein</keyword>
<evidence type="ECO:0000256" key="5">
    <source>
        <dbReference type="ARBA" id="ARBA00021745"/>
    </source>
</evidence>
<evidence type="ECO:0000256" key="7">
    <source>
        <dbReference type="ARBA" id="ARBA00022679"/>
    </source>
</evidence>
<keyword evidence="7" id="KW-0808">Transferase</keyword>
<accession>A0A0N4Z1K3</accession>
<dbReference type="InterPro" id="IPR039922">
    <property type="entry name" value="POFUT1"/>
</dbReference>
<organism evidence="17 18">
    <name type="scientific">Parastrongyloides trichosuri</name>
    <name type="common">Possum-specific nematode worm</name>
    <dbReference type="NCBI Taxonomy" id="131310"/>
    <lineage>
        <taxon>Eukaryota</taxon>
        <taxon>Metazoa</taxon>
        <taxon>Ecdysozoa</taxon>
        <taxon>Nematoda</taxon>
        <taxon>Chromadorea</taxon>
        <taxon>Rhabditida</taxon>
        <taxon>Tylenchina</taxon>
        <taxon>Panagrolaimomorpha</taxon>
        <taxon>Strongyloidoidea</taxon>
        <taxon>Strongyloididae</taxon>
        <taxon>Parastrongyloides</taxon>
    </lineage>
</organism>
<keyword evidence="8" id="KW-0256">Endoplasmic reticulum</keyword>
<name>A0A0N4Z1K3_PARTI</name>
<dbReference type="PANTHER" id="PTHR21420:SF10">
    <property type="entry name" value="GDP-FUCOSE PROTEIN O-FUCOSYLTRANSFERASE 1"/>
    <property type="match status" value="1"/>
</dbReference>
<dbReference type="InterPro" id="IPR019378">
    <property type="entry name" value="GDP-Fuc_O-FucTrfase"/>
</dbReference>
<evidence type="ECO:0000256" key="8">
    <source>
        <dbReference type="ARBA" id="ARBA00022824"/>
    </source>
</evidence>
<protein>
    <recommendedName>
        <fullName evidence="5">GDP-fucose protein O-fucosyltransferase 1</fullName>
        <ecNumber evidence="4">2.4.1.221</ecNumber>
    </recommendedName>
    <alternativeName>
        <fullName evidence="14">Peptide-O-fucosyltransferase 1</fullName>
    </alternativeName>
</protein>
<evidence type="ECO:0000256" key="12">
    <source>
        <dbReference type="ARBA" id="ARBA00023253"/>
    </source>
</evidence>
<dbReference type="CDD" id="cd11302">
    <property type="entry name" value="O-FucT-1"/>
    <property type="match status" value="1"/>
</dbReference>
<proteinExistence type="inferred from homology"/>
<keyword evidence="9" id="KW-0914">Notch signaling pathway</keyword>
<dbReference type="GO" id="GO:0006004">
    <property type="term" value="P:fucose metabolic process"/>
    <property type="evidence" value="ECO:0007669"/>
    <property type="project" value="UniProtKB-KW"/>
</dbReference>
<sequence>MEQFLGALSFSTLLNRTLILPPLVEYHPGESSATMADFENYFQIKPLEEYHRVISMRTFMKDLSKNVWPEEKRFSFCWSPKKSIFDDKLPPGCQAKDGNPFGPFWDNFNIQFVGDVYYGDISNGYVPSNIKEVNEWKSRFPANRYPVLSFTSAPGKFPARHRDKHLQKYIKWSSSITSRAKNFIDQYLPRPFVGIHLRNDVDWNQVCRYVEADPSRTIFSSEQCTGINNEKGQLTKESCLPSYETILHDVEKLVREKNMKAIFVSSDKNHMIEEINKRLKKYDVKAYKLNDNSPHVSLAILEASDHFIGNCVSTFTAFVTRAREYSEANSIKPTTYFGFNQNKNI</sequence>
<evidence type="ECO:0000313" key="18">
    <source>
        <dbReference type="WBParaSite" id="PTRK_0000067900.1"/>
    </source>
</evidence>
<dbReference type="PANTHER" id="PTHR21420">
    <property type="entry name" value="GDP-FUCOSE PROTEIN O-FUCOSYLTRANSFERASE 1"/>
    <property type="match status" value="1"/>
</dbReference>
<evidence type="ECO:0000256" key="1">
    <source>
        <dbReference type="ARBA" id="ARBA00004240"/>
    </source>
</evidence>
<evidence type="ECO:0000256" key="2">
    <source>
        <dbReference type="ARBA" id="ARBA00004922"/>
    </source>
</evidence>
<evidence type="ECO:0000256" key="9">
    <source>
        <dbReference type="ARBA" id="ARBA00022976"/>
    </source>
</evidence>
<evidence type="ECO:0000256" key="10">
    <source>
        <dbReference type="ARBA" id="ARBA00023157"/>
    </source>
</evidence>
<keyword evidence="10" id="KW-1015">Disulfide bond</keyword>
<comment type="subcellular location">
    <subcellularLocation>
        <location evidence="1">Endoplasmic reticulum</location>
    </subcellularLocation>
</comment>
<dbReference type="GO" id="GO:0046922">
    <property type="term" value="F:peptide-O-fucosyltransferase activity"/>
    <property type="evidence" value="ECO:0007669"/>
    <property type="project" value="UniProtKB-EC"/>
</dbReference>
<dbReference type="EC" id="2.4.1.221" evidence="4"/>
<dbReference type="GO" id="GO:0005783">
    <property type="term" value="C:endoplasmic reticulum"/>
    <property type="evidence" value="ECO:0007669"/>
    <property type="project" value="UniProtKB-SubCell"/>
</dbReference>
<keyword evidence="12" id="KW-0294">Fucose metabolism</keyword>
<evidence type="ECO:0000256" key="11">
    <source>
        <dbReference type="ARBA" id="ARBA00023180"/>
    </source>
</evidence>
<evidence type="ECO:0000313" key="17">
    <source>
        <dbReference type="Proteomes" id="UP000038045"/>
    </source>
</evidence>
<dbReference type="WBParaSite" id="PTRK_0000067900.1">
    <property type="protein sequence ID" value="PTRK_0000067900.1"/>
    <property type="gene ID" value="PTRK_0000067900"/>
</dbReference>
<comment type="pathway">
    <text evidence="2">Protein modification; protein glycosylation.</text>
</comment>
<keyword evidence="13" id="KW-0119">Carbohydrate metabolism</keyword>
<dbReference type="GO" id="GO:0007219">
    <property type="term" value="P:Notch signaling pathway"/>
    <property type="evidence" value="ECO:0007669"/>
    <property type="project" value="UniProtKB-KW"/>
</dbReference>
<dbReference type="Gene3D" id="3.40.50.11350">
    <property type="match status" value="1"/>
</dbReference>
<dbReference type="UniPathway" id="UPA00378"/>
<dbReference type="Pfam" id="PF10250">
    <property type="entry name" value="O-FucT"/>
    <property type="match status" value="1"/>
</dbReference>
<evidence type="ECO:0000256" key="15">
    <source>
        <dbReference type="ARBA" id="ARBA00047273"/>
    </source>
</evidence>
<keyword evidence="17" id="KW-1185">Reference proteome</keyword>
<comment type="catalytic activity">
    <reaction evidence="16">
        <text>L-seryl-[protein] + GDP-beta-L-fucose = 3-O-(alpha-L-fucosyl)-L-seryl-[protein] + GDP + H(+)</text>
        <dbReference type="Rhea" id="RHEA:63644"/>
        <dbReference type="Rhea" id="RHEA-COMP:9863"/>
        <dbReference type="Rhea" id="RHEA-COMP:17914"/>
        <dbReference type="ChEBI" id="CHEBI:15378"/>
        <dbReference type="ChEBI" id="CHEBI:29999"/>
        <dbReference type="ChEBI" id="CHEBI:57273"/>
        <dbReference type="ChEBI" id="CHEBI:58189"/>
        <dbReference type="ChEBI" id="CHEBI:189632"/>
        <dbReference type="EC" id="2.4.1.221"/>
    </reaction>
    <physiologicalReaction direction="left-to-right" evidence="16">
        <dbReference type="Rhea" id="RHEA:63645"/>
    </physiologicalReaction>
</comment>
<comment type="similarity">
    <text evidence="3">Belongs to the glycosyltransferase 65 family.</text>
</comment>
<evidence type="ECO:0000256" key="3">
    <source>
        <dbReference type="ARBA" id="ARBA00010626"/>
    </source>
</evidence>
<dbReference type="Proteomes" id="UP000038045">
    <property type="component" value="Unplaced"/>
</dbReference>
<comment type="catalytic activity">
    <reaction evidence="15">
        <text>L-threonyl-[protein] + GDP-beta-L-fucose = 3-O-(alpha-L-fucosyl)-L-threonyl-[protein] + GDP + H(+)</text>
        <dbReference type="Rhea" id="RHEA:70491"/>
        <dbReference type="Rhea" id="RHEA-COMP:11060"/>
        <dbReference type="Rhea" id="RHEA-COMP:17915"/>
        <dbReference type="ChEBI" id="CHEBI:15378"/>
        <dbReference type="ChEBI" id="CHEBI:30013"/>
        <dbReference type="ChEBI" id="CHEBI:57273"/>
        <dbReference type="ChEBI" id="CHEBI:58189"/>
        <dbReference type="ChEBI" id="CHEBI:189631"/>
        <dbReference type="EC" id="2.4.1.221"/>
    </reaction>
    <physiologicalReaction direction="left-to-right" evidence="15">
        <dbReference type="Rhea" id="RHEA:70492"/>
    </physiologicalReaction>
</comment>
<evidence type="ECO:0000256" key="4">
    <source>
        <dbReference type="ARBA" id="ARBA00012196"/>
    </source>
</evidence>
<dbReference type="Gene3D" id="3.40.50.11340">
    <property type="match status" value="1"/>
</dbReference>
<evidence type="ECO:0000256" key="13">
    <source>
        <dbReference type="ARBA" id="ARBA00023277"/>
    </source>
</evidence>